<dbReference type="RefSeq" id="WP_229329153.1">
    <property type="nucleotide sequence ID" value="NZ_AP025183.1"/>
</dbReference>
<evidence type="ECO:0000313" key="2">
    <source>
        <dbReference type="EMBL" id="BDB53079.1"/>
    </source>
</evidence>
<accession>A0ABM7V2Q1</accession>
<feature type="transmembrane region" description="Helical" evidence="1">
    <location>
        <begin position="235"/>
        <end position="257"/>
    </location>
</feature>
<protein>
    <submittedName>
        <fullName evidence="2">Uncharacterized protein</fullName>
    </submittedName>
</protein>
<keyword evidence="1" id="KW-1133">Transmembrane helix</keyword>
<organism evidence="2 3">
    <name type="scientific">Flavobacterium ammonificans</name>
    <dbReference type="NCBI Taxonomy" id="1751056"/>
    <lineage>
        <taxon>Bacteria</taxon>
        <taxon>Pseudomonadati</taxon>
        <taxon>Bacteroidota</taxon>
        <taxon>Flavobacteriia</taxon>
        <taxon>Flavobacteriales</taxon>
        <taxon>Flavobacteriaceae</taxon>
        <taxon>Flavobacterium</taxon>
    </lineage>
</organism>
<reference evidence="2 3" key="2">
    <citation type="journal article" date="2022" name="Microorganisms">
        <title>Complete Genome Sequences of Two Flavobacterium ammonificans Strains and a Flavobacterium ammoniigenes Strain of Ammonifying Bacterioplankton Isolated from Surface River Water.</title>
        <authorList>
            <person name="Suda W."/>
            <person name="Ogata Y."/>
            <person name="Shindo C."/>
            <person name="Watanabe K."/>
        </authorList>
    </citation>
    <scope>NUCLEOTIDE SEQUENCE [LARGE SCALE GENOMIC DNA]</scope>
    <source>
        <strain evidence="2 3">GENT11</strain>
    </source>
</reference>
<feature type="transmembrane region" description="Helical" evidence="1">
    <location>
        <begin position="263"/>
        <end position="280"/>
    </location>
</feature>
<keyword evidence="1" id="KW-0472">Membrane</keyword>
<keyword evidence="3" id="KW-1185">Reference proteome</keyword>
<feature type="transmembrane region" description="Helical" evidence="1">
    <location>
        <begin position="287"/>
        <end position="304"/>
    </location>
</feature>
<name>A0ABM7V2Q1_9FLAO</name>
<evidence type="ECO:0000313" key="3">
    <source>
        <dbReference type="Proteomes" id="UP001319865"/>
    </source>
</evidence>
<dbReference type="Proteomes" id="UP001319865">
    <property type="component" value="Chromosome"/>
</dbReference>
<sequence>MDKKSKIVNQESFVGEDGKEYVKITKEISHPRKTYIKGTISGKYRGDKIEIEEFNNSAFFDFEIYDAEVQCNSLKDFRKDEPFLFPRDFEIDATDIESISKFPKDKLPSTLPVTIKANEKSFGINLLEPQIYDFKSVRKYHQREGDTVYGTFNAYVSGYVFDYVKETIQEIKEIKSTNDDDDDDDGDGRRLPCFNSGIETGKTETQGDYYRKEYICKNHDDTVWGNWIYKEKKGLGCLGCLSQLFTIIVFIIGIFFLIHLLPFLLIFVGYYLLLFLIGYFPRFFAWVFRILGILFLISFIGVLFRTCSNTDSNYIPNPTVVDSPRETNPPIYDPEANDNTIPEKDSLITRFRIWKDYSGNKYEGKYQIRLSDYRNAHSFKNSLNSGQNTIQDYDKIVHSLKENDKTKINSVYRLFDSIRKANKLNRVRFAEMIVTFVQDMPYAIVLDNGCDASLYTDRFTRSYLLKNPNQCDGYERFGINTPVEFLVSLKGDCDSRTLLLYTIFSHYDYDVALLSSEFYGHSILGINLPISGTAYNYKNQRYVMWETTAPNCKPGVIPNEISNTNNWRISLKSK</sequence>
<proteinExistence type="predicted"/>
<gene>
    <name evidence="2" type="ORF">GENT11_13910</name>
</gene>
<reference evidence="2 3" key="1">
    <citation type="journal article" date="2022" name="Int. J. Syst. Evol. Microbiol.">
        <title>Flavobacterium ammonificans sp. nov. and Flavobacterium ammoniigenes sp. nov., ammonifying bacteria isolated from surface river water.</title>
        <authorList>
            <person name="Watanabe K."/>
            <person name="Kitamura T."/>
            <person name="Ogata Y."/>
            <person name="Shindo C."/>
            <person name="Suda W."/>
        </authorList>
    </citation>
    <scope>NUCLEOTIDE SEQUENCE [LARGE SCALE GENOMIC DNA]</scope>
    <source>
        <strain evidence="2 3">GENT11</strain>
    </source>
</reference>
<evidence type="ECO:0000256" key="1">
    <source>
        <dbReference type="SAM" id="Phobius"/>
    </source>
</evidence>
<keyword evidence="1" id="KW-0812">Transmembrane</keyword>
<dbReference type="EMBL" id="AP025183">
    <property type="protein sequence ID" value="BDB53079.1"/>
    <property type="molecule type" value="Genomic_DNA"/>
</dbReference>